<keyword evidence="2" id="KW-1185">Reference proteome</keyword>
<sequence>MWLKELLERVESPVSPKSEDFCGEACAAWKAATGYACGFHETPKQQTTTKGKGIGASWGFSKGAKARRQLGRRHSRYFAAIAFSPHDPSTFTCSKWFGLFSGSQCFSWGEVSTASLNIWHFVGLEERLSA</sequence>
<protein>
    <submittedName>
        <fullName evidence="1">Uncharacterized protein</fullName>
    </submittedName>
</protein>
<organism evidence="1 2">
    <name type="scientific">Extremus antarcticus</name>
    <dbReference type="NCBI Taxonomy" id="702011"/>
    <lineage>
        <taxon>Eukaryota</taxon>
        <taxon>Fungi</taxon>
        <taxon>Dikarya</taxon>
        <taxon>Ascomycota</taxon>
        <taxon>Pezizomycotina</taxon>
        <taxon>Dothideomycetes</taxon>
        <taxon>Dothideomycetidae</taxon>
        <taxon>Mycosphaerellales</taxon>
        <taxon>Extremaceae</taxon>
        <taxon>Extremus</taxon>
    </lineage>
</organism>
<reference evidence="1" key="1">
    <citation type="submission" date="2023-04" db="EMBL/GenBank/DDBJ databases">
        <title>Black Yeasts Isolated from many extreme environments.</title>
        <authorList>
            <person name="Coleine C."/>
            <person name="Stajich J.E."/>
            <person name="Selbmann L."/>
        </authorList>
    </citation>
    <scope>NUCLEOTIDE SEQUENCE</scope>
    <source>
        <strain evidence="1">CCFEE 5312</strain>
    </source>
</reference>
<evidence type="ECO:0000313" key="2">
    <source>
        <dbReference type="Proteomes" id="UP001271007"/>
    </source>
</evidence>
<dbReference type="Proteomes" id="UP001271007">
    <property type="component" value="Unassembled WGS sequence"/>
</dbReference>
<name>A0AAJ0G5T4_9PEZI</name>
<accession>A0AAJ0G5T4</accession>
<comment type="caution">
    <text evidence="1">The sequence shown here is derived from an EMBL/GenBank/DDBJ whole genome shotgun (WGS) entry which is preliminary data.</text>
</comment>
<dbReference type="EMBL" id="JAWDJX010000039">
    <property type="protein sequence ID" value="KAK3049540.1"/>
    <property type="molecule type" value="Genomic_DNA"/>
</dbReference>
<proteinExistence type="predicted"/>
<gene>
    <name evidence="1" type="ORF">LTR09_009208</name>
</gene>
<dbReference type="AlphaFoldDB" id="A0AAJ0G5T4"/>
<evidence type="ECO:0000313" key="1">
    <source>
        <dbReference type="EMBL" id="KAK3049540.1"/>
    </source>
</evidence>